<proteinExistence type="predicted"/>
<accession>A0A438FLD3</accession>
<name>A0A438FLD3_VITVI</name>
<sequence length="62" mass="7269">MREVEDVDRVASLFGCKVGRLPTSCLGAPHKSCDVWDSIKERFKRKLAAWKKQFLWRKLSPY</sequence>
<evidence type="ECO:0000313" key="2">
    <source>
        <dbReference type="Proteomes" id="UP000288805"/>
    </source>
</evidence>
<dbReference type="Proteomes" id="UP000288805">
    <property type="component" value="Unassembled WGS sequence"/>
</dbReference>
<gene>
    <name evidence="1" type="ORF">CK203_033500</name>
</gene>
<protein>
    <submittedName>
        <fullName evidence="1">Uncharacterized protein</fullName>
    </submittedName>
</protein>
<dbReference type="EMBL" id="QGNW01000846">
    <property type="protein sequence ID" value="RVW60828.1"/>
    <property type="molecule type" value="Genomic_DNA"/>
</dbReference>
<evidence type="ECO:0000313" key="1">
    <source>
        <dbReference type="EMBL" id="RVW60828.1"/>
    </source>
</evidence>
<comment type="caution">
    <text evidence="1">The sequence shown here is derived from an EMBL/GenBank/DDBJ whole genome shotgun (WGS) entry which is preliminary data.</text>
</comment>
<dbReference type="AlphaFoldDB" id="A0A438FLD3"/>
<reference evidence="1 2" key="1">
    <citation type="journal article" date="2018" name="PLoS Genet.">
        <title>Population sequencing reveals clonal diversity and ancestral inbreeding in the grapevine cultivar Chardonnay.</title>
        <authorList>
            <person name="Roach M.J."/>
            <person name="Johnson D.L."/>
            <person name="Bohlmann J."/>
            <person name="van Vuuren H.J."/>
            <person name="Jones S.J."/>
            <person name="Pretorius I.S."/>
            <person name="Schmidt S.A."/>
            <person name="Borneman A.R."/>
        </authorList>
    </citation>
    <scope>NUCLEOTIDE SEQUENCE [LARGE SCALE GENOMIC DNA]</scope>
    <source>
        <strain evidence="2">cv. Chardonnay</strain>
        <tissue evidence="1">Leaf</tissue>
    </source>
</reference>
<organism evidence="1 2">
    <name type="scientific">Vitis vinifera</name>
    <name type="common">Grape</name>
    <dbReference type="NCBI Taxonomy" id="29760"/>
    <lineage>
        <taxon>Eukaryota</taxon>
        <taxon>Viridiplantae</taxon>
        <taxon>Streptophyta</taxon>
        <taxon>Embryophyta</taxon>
        <taxon>Tracheophyta</taxon>
        <taxon>Spermatophyta</taxon>
        <taxon>Magnoliopsida</taxon>
        <taxon>eudicotyledons</taxon>
        <taxon>Gunneridae</taxon>
        <taxon>Pentapetalae</taxon>
        <taxon>rosids</taxon>
        <taxon>Vitales</taxon>
        <taxon>Vitaceae</taxon>
        <taxon>Viteae</taxon>
        <taxon>Vitis</taxon>
    </lineage>
</organism>